<feature type="domain" description="NFACT RNA-binding" evidence="9">
    <location>
        <begin position="486"/>
        <end position="597"/>
    </location>
</feature>
<dbReference type="PANTHER" id="PTHR15239:SF6">
    <property type="entry name" value="RIBOSOME QUALITY CONTROL COMPLEX SUBUNIT NEMF"/>
    <property type="match status" value="1"/>
</dbReference>
<keyword evidence="4" id="KW-0963">Cytoplasm</keyword>
<dbReference type="NCBIfam" id="NF041120">
    <property type="entry name" value="RqcH_arch"/>
    <property type="match status" value="1"/>
</dbReference>
<dbReference type="InterPro" id="IPR021846">
    <property type="entry name" value="NFACT-C"/>
</dbReference>
<dbReference type="GO" id="GO:0043023">
    <property type="term" value="F:ribosomal large subunit binding"/>
    <property type="evidence" value="ECO:0007669"/>
    <property type="project" value="TreeGrafter"/>
</dbReference>
<dbReference type="Pfam" id="PF05670">
    <property type="entry name" value="NFACT-R_1"/>
    <property type="match status" value="1"/>
</dbReference>
<feature type="compositionally biased region" description="Basic and acidic residues" evidence="8">
    <location>
        <begin position="787"/>
        <end position="797"/>
    </location>
</feature>
<dbReference type="AlphaFoldDB" id="A0AA36DFU0"/>
<organism evidence="11 12">
    <name type="scientific">Mesorhabditis spiculigera</name>
    <dbReference type="NCBI Taxonomy" id="96644"/>
    <lineage>
        <taxon>Eukaryota</taxon>
        <taxon>Metazoa</taxon>
        <taxon>Ecdysozoa</taxon>
        <taxon>Nematoda</taxon>
        <taxon>Chromadorea</taxon>
        <taxon>Rhabditida</taxon>
        <taxon>Rhabditina</taxon>
        <taxon>Rhabditomorpha</taxon>
        <taxon>Rhabditoidea</taxon>
        <taxon>Rhabditidae</taxon>
        <taxon>Mesorhabditinae</taxon>
        <taxon>Mesorhabditis</taxon>
    </lineage>
</organism>
<dbReference type="GO" id="GO:0072344">
    <property type="term" value="P:rescue of stalled ribosome"/>
    <property type="evidence" value="ECO:0007669"/>
    <property type="project" value="TreeGrafter"/>
</dbReference>
<evidence type="ECO:0000256" key="7">
    <source>
        <dbReference type="SAM" id="Coils"/>
    </source>
</evidence>
<feature type="domain" description="NFACT protein C-terminal" evidence="10">
    <location>
        <begin position="821"/>
        <end position="909"/>
    </location>
</feature>
<sequence length="915" mass="103281">MKNFFTTIDVIAAVRELQSIVGMRVHNIYDINSKTYLIRFKEKDRKAAVLFESGIRIHLTDREWPKNQMPSSFSMKLRKHVKNSRLEAVRQLGVDRVVDLEFTDKEGSLHVIIELYDQGNILLTDAQYTILNILRPRTDKDKDVKLSVKEKYPIESARQDFPFPSLEEITASFEKAKKGDNLRRLLTPHVLFGGSLIDHVLAGAGIAANAKVDVNVKRDPETISKIYAALESGKTILEQIQNSTPTGFLTYTEETRADGTSVKAYQEYQPYPFAQTTQAPHLDFPTFSLAIDEFYAMIETQKVDQRALAKEKEAIKKLNNVRKDQETRIQGLEEAKKQQELMGERIVLNDKLVERALVVMRTLIAAQSDWAVIEQWWQQAVDSGDATAGSITKLDLMNNQFAMRLGDPFDEEAPPVEVRIDISLNAHQNSRKYFVDKKAAAVKQNKTIQASAIAIKNAQQKANQTLEMVRIRSDVMKSRKPFWFEKFVWFISSENYIVVSGRDAQQNELLVKRYLRPGDVYVHADLRGAASVIVRNKNAKNEIPPKTLVEASQMAVCCSHAWDSKVIANAWWVHHDQVSRTAPTGEYLPSGSFMIRGKKNFMPQSQLVLGFALLFKVDEDSVPRHQGERKPFTKEEAEEAAQNEEASANVAEEAVADGSDDDGADEEKKEDEEEFPDVSVPISSLKVAEAGEEYSIIEIGSKAGRAPQVKPETKKYLEEKEKQEDAATKQKREQQQAQRQRNKQKLIKKKYGDQDEEERELRLTILASRGKQPEKPVEKPKQPVVERPPKREPKPKAEAQANNEEEADDIVTFDDAVEDGTLQSLTGKPVEEDTLLFAVPVVAPYQTLTTYKYKVKLTPGTGKRGKAVKTALELFMRSTAATQRELTLIKALVGDEAAPRNVPGKVKVSAPQLYK</sequence>
<evidence type="ECO:0000259" key="9">
    <source>
        <dbReference type="Pfam" id="PF05670"/>
    </source>
</evidence>
<comment type="subcellular location">
    <subcellularLocation>
        <location evidence="2">Cytoplasm</location>
    </subcellularLocation>
    <subcellularLocation>
        <location evidence="1">Nucleus</location>
    </subcellularLocation>
</comment>
<feature type="region of interest" description="Disordered" evidence="8">
    <location>
        <begin position="698"/>
        <end position="809"/>
    </location>
</feature>
<accession>A0AA36DFU0</accession>
<dbReference type="GO" id="GO:0005634">
    <property type="term" value="C:nucleus"/>
    <property type="evidence" value="ECO:0007669"/>
    <property type="project" value="UniProtKB-SubCell"/>
</dbReference>
<name>A0AA36DFU0_9BILA</name>
<evidence type="ECO:0000313" key="11">
    <source>
        <dbReference type="EMBL" id="CAJ0585731.1"/>
    </source>
</evidence>
<evidence type="ECO:0000313" key="12">
    <source>
        <dbReference type="Proteomes" id="UP001177023"/>
    </source>
</evidence>
<proteinExistence type="inferred from homology"/>
<keyword evidence="5 7" id="KW-0175">Coiled coil</keyword>
<evidence type="ECO:0000256" key="1">
    <source>
        <dbReference type="ARBA" id="ARBA00004123"/>
    </source>
</evidence>
<evidence type="ECO:0000259" key="10">
    <source>
        <dbReference type="Pfam" id="PF11923"/>
    </source>
</evidence>
<dbReference type="PANTHER" id="PTHR15239">
    <property type="entry name" value="NUCLEAR EXPORT MEDIATOR FACTOR NEMF"/>
    <property type="match status" value="1"/>
</dbReference>
<dbReference type="GO" id="GO:1990116">
    <property type="term" value="P:ribosome-associated ubiquitin-dependent protein catabolic process"/>
    <property type="evidence" value="ECO:0007669"/>
    <property type="project" value="TreeGrafter"/>
</dbReference>
<dbReference type="GO" id="GO:0000049">
    <property type="term" value="F:tRNA binding"/>
    <property type="evidence" value="ECO:0007669"/>
    <property type="project" value="TreeGrafter"/>
</dbReference>
<feature type="compositionally biased region" description="Basic residues" evidence="8">
    <location>
        <begin position="740"/>
        <end position="749"/>
    </location>
</feature>
<evidence type="ECO:0000256" key="2">
    <source>
        <dbReference type="ARBA" id="ARBA00004496"/>
    </source>
</evidence>
<dbReference type="Gene3D" id="2.30.310.10">
    <property type="entry name" value="ibrinogen binding protein from staphylococcus aureus domain"/>
    <property type="match status" value="1"/>
</dbReference>
<dbReference type="FunFam" id="2.30.310.10:FF:000001">
    <property type="entry name" value="Nuclear export mediator factor Nemf"/>
    <property type="match status" value="1"/>
</dbReference>
<feature type="coiled-coil region" evidence="7">
    <location>
        <begin position="308"/>
        <end position="342"/>
    </location>
</feature>
<feature type="region of interest" description="Disordered" evidence="8">
    <location>
        <begin position="624"/>
        <end position="684"/>
    </location>
</feature>
<dbReference type="GO" id="GO:1990112">
    <property type="term" value="C:RQC complex"/>
    <property type="evidence" value="ECO:0007669"/>
    <property type="project" value="TreeGrafter"/>
</dbReference>
<gene>
    <name evidence="11" type="ORF">MSPICULIGERA_LOCUS23743</name>
</gene>
<dbReference type="InterPro" id="IPR008532">
    <property type="entry name" value="NFACT_RNA-bd"/>
</dbReference>
<dbReference type="Pfam" id="PF11923">
    <property type="entry name" value="NFACT-C"/>
    <property type="match status" value="1"/>
</dbReference>
<feature type="compositionally biased region" description="Basic and acidic residues" evidence="8">
    <location>
        <begin position="711"/>
        <end position="734"/>
    </location>
</feature>
<keyword evidence="6" id="KW-0539">Nucleus</keyword>
<feature type="non-terminal residue" evidence="11">
    <location>
        <position position="1"/>
    </location>
</feature>
<comment type="similarity">
    <text evidence="3">Belongs to the NEMF family.</text>
</comment>
<evidence type="ECO:0000256" key="4">
    <source>
        <dbReference type="ARBA" id="ARBA00022490"/>
    </source>
</evidence>
<comment type="caution">
    <text evidence="11">The sequence shown here is derived from an EMBL/GenBank/DDBJ whole genome shotgun (WGS) entry which is preliminary data.</text>
</comment>
<reference evidence="11" key="1">
    <citation type="submission" date="2023-06" db="EMBL/GenBank/DDBJ databases">
        <authorList>
            <person name="Delattre M."/>
        </authorList>
    </citation>
    <scope>NUCLEOTIDE SEQUENCE</scope>
    <source>
        <strain evidence="11">AF72</strain>
    </source>
</reference>
<evidence type="ECO:0000256" key="5">
    <source>
        <dbReference type="ARBA" id="ARBA00023054"/>
    </source>
</evidence>
<feature type="compositionally biased region" description="Basic and acidic residues" evidence="8">
    <location>
        <begin position="771"/>
        <end position="781"/>
    </location>
</feature>
<dbReference type="Proteomes" id="UP001177023">
    <property type="component" value="Unassembled WGS sequence"/>
</dbReference>
<evidence type="ECO:0000256" key="6">
    <source>
        <dbReference type="ARBA" id="ARBA00023242"/>
    </source>
</evidence>
<dbReference type="Pfam" id="PF05833">
    <property type="entry name" value="NFACT_N"/>
    <property type="match status" value="1"/>
</dbReference>
<dbReference type="EMBL" id="CATQJA010002706">
    <property type="protein sequence ID" value="CAJ0585731.1"/>
    <property type="molecule type" value="Genomic_DNA"/>
</dbReference>
<evidence type="ECO:0000256" key="3">
    <source>
        <dbReference type="ARBA" id="ARBA00008318"/>
    </source>
</evidence>
<keyword evidence="12" id="KW-1185">Reference proteome</keyword>
<feature type="compositionally biased region" description="Basic and acidic residues" evidence="8">
    <location>
        <begin position="624"/>
        <end position="635"/>
    </location>
</feature>
<dbReference type="GO" id="GO:0005737">
    <property type="term" value="C:cytoplasm"/>
    <property type="evidence" value="ECO:0007669"/>
    <property type="project" value="UniProtKB-SubCell"/>
</dbReference>
<evidence type="ECO:0008006" key="13">
    <source>
        <dbReference type="Google" id="ProtNLM"/>
    </source>
</evidence>
<feature type="compositionally biased region" description="Acidic residues" evidence="8">
    <location>
        <begin position="654"/>
        <end position="676"/>
    </location>
</feature>
<evidence type="ECO:0000256" key="8">
    <source>
        <dbReference type="SAM" id="MobiDB-lite"/>
    </source>
</evidence>
<feature type="compositionally biased region" description="Low complexity" evidence="8">
    <location>
        <begin position="643"/>
        <end position="653"/>
    </location>
</feature>
<dbReference type="InterPro" id="IPR051608">
    <property type="entry name" value="RQC_Subunit_NEMF"/>
</dbReference>
<protein>
    <recommendedName>
        <fullName evidence="13">Serologically defined colon cancer antigen 1</fullName>
    </recommendedName>
</protein>